<name>A0A1E3VJI7_9HYPH</name>
<accession>A0A1E3VJI7</accession>
<reference evidence="2" key="1">
    <citation type="submission" date="2016-05" db="EMBL/GenBank/DDBJ databases">
        <authorList>
            <person name="Li Y."/>
        </authorList>
    </citation>
    <scope>NUCLEOTIDE SEQUENCE [LARGE SCALE GENOMIC DNA]</scope>
    <source>
        <strain evidence="2">YIC4027</strain>
    </source>
</reference>
<gene>
    <name evidence="1" type="ORF">A8M32_01125</name>
</gene>
<protein>
    <recommendedName>
        <fullName evidence="3">Cyanovirin containing protein</fullName>
    </recommendedName>
</protein>
<dbReference type="RefSeq" id="WP_069456571.1">
    <property type="nucleotide sequence ID" value="NZ_CP034911.1"/>
</dbReference>
<evidence type="ECO:0000313" key="2">
    <source>
        <dbReference type="Proteomes" id="UP000094342"/>
    </source>
</evidence>
<dbReference type="AlphaFoldDB" id="A0A1E3VJI7"/>
<keyword evidence="2" id="KW-1185">Reference proteome</keyword>
<dbReference type="EMBL" id="LYBW01000030">
    <property type="protein sequence ID" value="ODR93206.1"/>
    <property type="molecule type" value="Genomic_DNA"/>
</dbReference>
<dbReference type="Gene3D" id="2.30.60.10">
    <property type="entry name" value="Cyanovirin-N"/>
    <property type="match status" value="1"/>
</dbReference>
<sequence length="147" mass="14941">MSQNFIQWRQSTSLGLGVNLKIAIASALFTLTATAAIAGSSTFQNTCSNISFQYTDNGGAEISATCLRADGSPNGTSIAMPAIANVDGALKLEGDSATFQESCGSIELVPSISGVTLNASCRDTAGAFHASSIPINGIDNSDGTLTN</sequence>
<organism evidence="1 2">
    <name type="scientific">Sinorhizobium alkalisoli</name>
    <dbReference type="NCBI Taxonomy" id="1752398"/>
    <lineage>
        <taxon>Bacteria</taxon>
        <taxon>Pseudomonadati</taxon>
        <taxon>Pseudomonadota</taxon>
        <taxon>Alphaproteobacteria</taxon>
        <taxon>Hyphomicrobiales</taxon>
        <taxon>Rhizobiaceae</taxon>
        <taxon>Sinorhizobium/Ensifer group</taxon>
        <taxon>Sinorhizobium</taxon>
    </lineage>
</organism>
<dbReference type="OrthoDB" id="7190886at2"/>
<comment type="caution">
    <text evidence="1">The sequence shown here is derived from an EMBL/GenBank/DDBJ whole genome shotgun (WGS) entry which is preliminary data.</text>
</comment>
<proteinExistence type="predicted"/>
<dbReference type="InterPro" id="IPR036673">
    <property type="entry name" value="Cyanovirin-N_sf"/>
</dbReference>
<evidence type="ECO:0000313" key="1">
    <source>
        <dbReference type="EMBL" id="ODR93206.1"/>
    </source>
</evidence>
<dbReference type="SUPFAM" id="SSF51322">
    <property type="entry name" value="Cyanovirin-N"/>
    <property type="match status" value="1"/>
</dbReference>
<evidence type="ECO:0008006" key="3">
    <source>
        <dbReference type="Google" id="ProtNLM"/>
    </source>
</evidence>
<dbReference type="Proteomes" id="UP000094342">
    <property type="component" value="Unassembled WGS sequence"/>
</dbReference>